<evidence type="ECO:0000313" key="2">
    <source>
        <dbReference type="Proteomes" id="UP000487268"/>
    </source>
</evidence>
<dbReference type="EMBL" id="WEGH01000001">
    <property type="protein sequence ID" value="MQY03531.1"/>
    <property type="molecule type" value="Genomic_DNA"/>
</dbReference>
<reference evidence="1 2" key="1">
    <citation type="submission" date="2019-10" db="EMBL/GenBank/DDBJ databases">
        <title>Actinomadura rubteroloni sp. nov. and Actinomadura macrotermitis sp. nov., isolated from the gut of fungus growing-termite Macrotermes natalensis.</title>
        <authorList>
            <person name="Benndorf R."/>
            <person name="Martin K."/>
            <person name="Kuefner M."/>
            <person name="De Beer W."/>
            <person name="Kaster A.-K."/>
            <person name="Vollmers J."/>
            <person name="Poulsen M."/>
            <person name="Beemelmanns C."/>
        </authorList>
    </citation>
    <scope>NUCLEOTIDE SEQUENCE [LARGE SCALE GENOMIC DNA]</scope>
    <source>
        <strain evidence="1 2">RB68</strain>
    </source>
</reference>
<sequence>MLERRHSDGFARAARLEAPAELAGWASDSNVNDDLVDTDPAFVPTHVSASPKTLFRKAFARFGRPCEAMMRELNLPEP</sequence>
<dbReference type="RefSeq" id="WP_153531442.1">
    <property type="nucleotide sequence ID" value="NZ_WEGH01000001.1"/>
</dbReference>
<accession>A0A7K0BQV9</accession>
<proteinExistence type="predicted"/>
<keyword evidence="2" id="KW-1185">Reference proteome</keyword>
<dbReference type="AlphaFoldDB" id="A0A7K0BQV9"/>
<evidence type="ECO:0000313" key="1">
    <source>
        <dbReference type="EMBL" id="MQY03531.1"/>
    </source>
</evidence>
<gene>
    <name evidence="1" type="ORF">ACRB68_15750</name>
</gene>
<dbReference type="Proteomes" id="UP000487268">
    <property type="component" value="Unassembled WGS sequence"/>
</dbReference>
<comment type="caution">
    <text evidence="1">The sequence shown here is derived from an EMBL/GenBank/DDBJ whole genome shotgun (WGS) entry which is preliminary data.</text>
</comment>
<name>A0A7K0BQV9_9ACTN</name>
<organism evidence="1 2">
    <name type="scientific">Actinomadura macrotermitis</name>
    <dbReference type="NCBI Taxonomy" id="2585200"/>
    <lineage>
        <taxon>Bacteria</taxon>
        <taxon>Bacillati</taxon>
        <taxon>Actinomycetota</taxon>
        <taxon>Actinomycetes</taxon>
        <taxon>Streptosporangiales</taxon>
        <taxon>Thermomonosporaceae</taxon>
        <taxon>Actinomadura</taxon>
    </lineage>
</organism>
<protein>
    <submittedName>
        <fullName evidence="1">Uncharacterized protein</fullName>
    </submittedName>
</protein>